<dbReference type="Proteomes" id="UP001569428">
    <property type="component" value="Unassembled WGS sequence"/>
</dbReference>
<keyword evidence="2" id="KW-1277">Toxin-antitoxin system</keyword>
<dbReference type="EMBL" id="JBGMEK010000105">
    <property type="protein sequence ID" value="MFA0813538.1"/>
    <property type="molecule type" value="Genomic_DNA"/>
</dbReference>
<name>A0ABV4P6J1_9GAMM</name>
<keyword evidence="5" id="KW-1185">Reference proteome</keyword>
<dbReference type="PANTHER" id="PTHR33755:SF9">
    <property type="entry name" value="TOXIN PARE1"/>
    <property type="match status" value="1"/>
</dbReference>
<reference evidence="4 5" key="1">
    <citation type="submission" date="2024-08" db="EMBL/GenBank/DDBJ databases">
        <authorList>
            <person name="Ishaq N."/>
        </authorList>
    </citation>
    <scope>NUCLEOTIDE SEQUENCE [LARGE SCALE GENOMIC DNA]</scope>
    <source>
        <strain evidence="4 5">DSM 18651</strain>
    </source>
</reference>
<dbReference type="Pfam" id="PF05016">
    <property type="entry name" value="ParE_toxin"/>
    <property type="match status" value="1"/>
</dbReference>
<gene>
    <name evidence="4" type="ORF">ACCI49_21850</name>
</gene>
<dbReference type="InterPro" id="IPR007712">
    <property type="entry name" value="RelE/ParE_toxin"/>
</dbReference>
<evidence type="ECO:0000256" key="3">
    <source>
        <dbReference type="PIRNR" id="PIRNR029218"/>
    </source>
</evidence>
<sequence>MVGFQITNNAAEDVMDIARYGRKHWGAERARSYTQDLYERFQWLANFPAAGLQREDIGEGYRSYPHKSHVVYYTRLSGEQIAILGVLHGKADPLKHFPIGDDWASSISDVES</sequence>
<evidence type="ECO:0000256" key="1">
    <source>
        <dbReference type="ARBA" id="ARBA00006226"/>
    </source>
</evidence>
<protein>
    <recommendedName>
        <fullName evidence="3">Toxin</fullName>
    </recommendedName>
</protein>
<accession>A0ABV4P6J1</accession>
<dbReference type="RefSeq" id="WP_371841354.1">
    <property type="nucleotide sequence ID" value="NZ_JBGMEK010000105.1"/>
</dbReference>
<organism evidence="4 5">
    <name type="scientific">Microbulbifer epialgicus</name>
    <dbReference type="NCBI Taxonomy" id="393907"/>
    <lineage>
        <taxon>Bacteria</taxon>
        <taxon>Pseudomonadati</taxon>
        <taxon>Pseudomonadota</taxon>
        <taxon>Gammaproteobacteria</taxon>
        <taxon>Cellvibrionales</taxon>
        <taxon>Microbulbiferaceae</taxon>
        <taxon>Microbulbifer</taxon>
    </lineage>
</organism>
<dbReference type="PIRSF" id="PIRSF029218">
    <property type="entry name" value="ParE"/>
    <property type="match status" value="1"/>
</dbReference>
<dbReference type="PANTHER" id="PTHR33755">
    <property type="entry name" value="TOXIN PARE1-RELATED"/>
    <property type="match status" value="1"/>
</dbReference>
<evidence type="ECO:0000313" key="5">
    <source>
        <dbReference type="Proteomes" id="UP001569428"/>
    </source>
</evidence>
<proteinExistence type="inferred from homology"/>
<comment type="caution">
    <text evidence="4">The sequence shown here is derived from an EMBL/GenBank/DDBJ whole genome shotgun (WGS) entry which is preliminary data.</text>
</comment>
<dbReference type="InterPro" id="IPR028344">
    <property type="entry name" value="ParE1/4"/>
</dbReference>
<evidence type="ECO:0000256" key="2">
    <source>
        <dbReference type="ARBA" id="ARBA00022649"/>
    </source>
</evidence>
<dbReference type="InterPro" id="IPR035093">
    <property type="entry name" value="RelE/ParE_toxin_dom_sf"/>
</dbReference>
<comment type="similarity">
    <text evidence="1 3">Belongs to the RelE toxin family.</text>
</comment>
<dbReference type="Gene3D" id="3.30.2310.20">
    <property type="entry name" value="RelE-like"/>
    <property type="match status" value="1"/>
</dbReference>
<dbReference type="InterPro" id="IPR051803">
    <property type="entry name" value="TA_system_RelE-like_toxin"/>
</dbReference>
<evidence type="ECO:0000313" key="4">
    <source>
        <dbReference type="EMBL" id="MFA0813538.1"/>
    </source>
</evidence>